<dbReference type="Proteomes" id="UP001148786">
    <property type="component" value="Unassembled WGS sequence"/>
</dbReference>
<feature type="transmembrane region" description="Helical" evidence="2">
    <location>
        <begin position="224"/>
        <end position="248"/>
    </location>
</feature>
<keyword evidence="2" id="KW-0812">Transmembrane</keyword>
<feature type="transmembrane region" description="Helical" evidence="2">
    <location>
        <begin position="143"/>
        <end position="161"/>
    </location>
</feature>
<evidence type="ECO:0000256" key="1">
    <source>
        <dbReference type="SAM" id="MobiDB-lite"/>
    </source>
</evidence>
<dbReference type="InterPro" id="IPR045340">
    <property type="entry name" value="DUF6533"/>
</dbReference>
<accession>A0A9W8MU51</accession>
<organism evidence="4 5">
    <name type="scientific">Agrocybe chaxingu</name>
    <dbReference type="NCBI Taxonomy" id="84603"/>
    <lineage>
        <taxon>Eukaryota</taxon>
        <taxon>Fungi</taxon>
        <taxon>Dikarya</taxon>
        <taxon>Basidiomycota</taxon>
        <taxon>Agaricomycotina</taxon>
        <taxon>Agaricomycetes</taxon>
        <taxon>Agaricomycetidae</taxon>
        <taxon>Agaricales</taxon>
        <taxon>Agaricineae</taxon>
        <taxon>Strophariaceae</taxon>
        <taxon>Agrocybe</taxon>
    </lineage>
</organism>
<comment type="caution">
    <text evidence="4">The sequence shown here is derived from an EMBL/GenBank/DDBJ whole genome shotgun (WGS) entry which is preliminary data.</text>
</comment>
<dbReference type="Pfam" id="PF20151">
    <property type="entry name" value="DUF6533"/>
    <property type="match status" value="1"/>
</dbReference>
<feature type="transmembrane region" description="Helical" evidence="2">
    <location>
        <begin position="48"/>
        <end position="70"/>
    </location>
</feature>
<feature type="transmembrane region" description="Helical" evidence="2">
    <location>
        <begin position="285"/>
        <end position="304"/>
    </location>
</feature>
<dbReference type="AlphaFoldDB" id="A0A9W8MU51"/>
<gene>
    <name evidence="4" type="ORF">NLJ89_g6353</name>
</gene>
<feature type="transmembrane region" description="Helical" evidence="2">
    <location>
        <begin position="91"/>
        <end position="109"/>
    </location>
</feature>
<sequence length="407" mass="45520">MPALSNGFAGDLRWPWLLEGEAASAAALAVDELQYDLAGATTIARDALAVNLCSAAALAWVVYDMILCFGREVPLVWGRWKEPKGRHTRRLYVLVRYFSVMNLAWYVGVNTSFDITPNLYASFYVRVLVLNSTSITAAKSGTISWSNATAITLLPDAMILIRVNAVYNWSVTTLVLTISLFITQMVTSLVIGFLTVVDAPVIPPMRGLQRPGCVLAPSLQHSKIALAAWIPSIAVQTIYFILMLKTLLHLMRGLDKKGASRINWENWIEVKRLVPTMVVFIKHGVAYFVFGTLIKVVNAVFLVGTAGPLQMVGVSWMMALYPIVMCRIYLSMVDYLHSKRHRRRHHLHANGHTETGTEEDVDFTFNPQDEPPAEDLGRLEFARRSRGSCEMLEIEGPHMVEFGDEEY</sequence>
<keyword evidence="5" id="KW-1185">Reference proteome</keyword>
<evidence type="ECO:0000313" key="4">
    <source>
        <dbReference type="EMBL" id="KAJ3507353.1"/>
    </source>
</evidence>
<evidence type="ECO:0000256" key="2">
    <source>
        <dbReference type="SAM" id="Phobius"/>
    </source>
</evidence>
<feature type="region of interest" description="Disordered" evidence="1">
    <location>
        <begin position="347"/>
        <end position="374"/>
    </location>
</feature>
<evidence type="ECO:0000259" key="3">
    <source>
        <dbReference type="Pfam" id="PF20151"/>
    </source>
</evidence>
<dbReference type="EMBL" id="JANKHO010000668">
    <property type="protein sequence ID" value="KAJ3507353.1"/>
    <property type="molecule type" value="Genomic_DNA"/>
</dbReference>
<name>A0A9W8MU51_9AGAR</name>
<protein>
    <recommendedName>
        <fullName evidence="3">DUF6533 domain-containing protein</fullName>
    </recommendedName>
</protein>
<evidence type="ECO:0000313" key="5">
    <source>
        <dbReference type="Proteomes" id="UP001148786"/>
    </source>
</evidence>
<proteinExistence type="predicted"/>
<reference evidence="4" key="1">
    <citation type="submission" date="2022-07" db="EMBL/GenBank/DDBJ databases">
        <title>Genome Sequence of Agrocybe chaxingu.</title>
        <authorList>
            <person name="Buettner E."/>
        </authorList>
    </citation>
    <scope>NUCLEOTIDE SEQUENCE</scope>
    <source>
        <strain evidence="4">MP-N11</strain>
    </source>
</reference>
<feature type="transmembrane region" description="Helical" evidence="2">
    <location>
        <begin position="316"/>
        <end position="336"/>
    </location>
</feature>
<dbReference type="OrthoDB" id="3349377at2759"/>
<feature type="transmembrane region" description="Helical" evidence="2">
    <location>
        <begin position="173"/>
        <end position="197"/>
    </location>
</feature>
<keyword evidence="2" id="KW-0472">Membrane</keyword>
<keyword evidence="2" id="KW-1133">Transmembrane helix</keyword>
<feature type="domain" description="DUF6533" evidence="3">
    <location>
        <begin position="53"/>
        <end position="100"/>
    </location>
</feature>